<evidence type="ECO:0000256" key="3">
    <source>
        <dbReference type="ARBA" id="ARBA00001947"/>
    </source>
</evidence>
<organism evidence="10 11">
    <name type="scientific">Pontimonas salivibrio</name>
    <dbReference type="NCBI Taxonomy" id="1159327"/>
    <lineage>
        <taxon>Bacteria</taxon>
        <taxon>Bacillati</taxon>
        <taxon>Actinomycetota</taxon>
        <taxon>Actinomycetes</taxon>
        <taxon>Micrococcales</taxon>
        <taxon>Microbacteriaceae</taxon>
        <taxon>Pontimonas</taxon>
    </lineage>
</organism>
<dbReference type="Gene3D" id="3.40.1830.10">
    <property type="entry name" value="Thermophilic metalloprotease (M29)"/>
    <property type="match status" value="1"/>
</dbReference>
<protein>
    <submittedName>
        <fullName evidence="10">Aminopeptidase PepS</fullName>
    </submittedName>
</protein>
<dbReference type="KEGG" id="psai:C3B54_111250"/>
<comment type="cofactor">
    <cofactor evidence="1">
        <name>Co(2+)</name>
        <dbReference type="ChEBI" id="CHEBI:48828"/>
    </cofactor>
</comment>
<name>A0A2L2BRB2_9MICO</name>
<evidence type="ECO:0000256" key="9">
    <source>
        <dbReference type="ARBA" id="ARBA00023049"/>
    </source>
</evidence>
<evidence type="ECO:0000256" key="8">
    <source>
        <dbReference type="ARBA" id="ARBA00022801"/>
    </source>
</evidence>
<dbReference type="GO" id="GO:0006508">
    <property type="term" value="P:proteolysis"/>
    <property type="evidence" value="ECO:0007669"/>
    <property type="project" value="UniProtKB-KW"/>
</dbReference>
<keyword evidence="6" id="KW-0645">Protease</keyword>
<comment type="cofactor">
    <cofactor evidence="3">
        <name>Zn(2+)</name>
        <dbReference type="ChEBI" id="CHEBI:29105"/>
    </cofactor>
</comment>
<evidence type="ECO:0000256" key="7">
    <source>
        <dbReference type="ARBA" id="ARBA00022723"/>
    </source>
</evidence>
<dbReference type="InterPro" id="IPR035097">
    <property type="entry name" value="M29_N-terminal"/>
</dbReference>
<evidence type="ECO:0000256" key="6">
    <source>
        <dbReference type="ARBA" id="ARBA00022670"/>
    </source>
</evidence>
<dbReference type="GO" id="GO:0004177">
    <property type="term" value="F:aminopeptidase activity"/>
    <property type="evidence" value="ECO:0007669"/>
    <property type="project" value="UniProtKB-KW"/>
</dbReference>
<dbReference type="OrthoDB" id="9803993at2"/>
<evidence type="ECO:0000313" key="11">
    <source>
        <dbReference type="Proteomes" id="UP000243077"/>
    </source>
</evidence>
<dbReference type="SUPFAM" id="SSF144052">
    <property type="entry name" value="Thermophilic metalloprotease-like"/>
    <property type="match status" value="1"/>
</dbReference>
<keyword evidence="11" id="KW-1185">Reference proteome</keyword>
<dbReference type="RefSeq" id="WP_104913713.1">
    <property type="nucleotide sequence ID" value="NZ_CP026923.1"/>
</dbReference>
<evidence type="ECO:0000256" key="5">
    <source>
        <dbReference type="ARBA" id="ARBA00022438"/>
    </source>
</evidence>
<gene>
    <name evidence="10" type="ORF">C3B54_111250</name>
</gene>
<keyword evidence="7" id="KW-0479">Metal-binding</keyword>
<dbReference type="PANTHER" id="PTHR34448">
    <property type="entry name" value="AMINOPEPTIDASE"/>
    <property type="match status" value="1"/>
</dbReference>
<keyword evidence="5 10" id="KW-0031">Aminopeptidase</keyword>
<evidence type="ECO:0000313" key="10">
    <source>
        <dbReference type="EMBL" id="AVG24200.1"/>
    </source>
</evidence>
<evidence type="ECO:0000256" key="1">
    <source>
        <dbReference type="ARBA" id="ARBA00001941"/>
    </source>
</evidence>
<keyword evidence="8" id="KW-0378">Hydrolase</keyword>
<evidence type="ECO:0000256" key="2">
    <source>
        <dbReference type="ARBA" id="ARBA00001946"/>
    </source>
</evidence>
<dbReference type="EMBL" id="CP026923">
    <property type="protein sequence ID" value="AVG24200.1"/>
    <property type="molecule type" value="Genomic_DNA"/>
</dbReference>
<dbReference type="Proteomes" id="UP000243077">
    <property type="component" value="Chromosome"/>
</dbReference>
<dbReference type="AlphaFoldDB" id="A0A2L2BRB2"/>
<dbReference type="PANTHER" id="PTHR34448:SF1">
    <property type="entry name" value="BLL6088 PROTEIN"/>
    <property type="match status" value="1"/>
</dbReference>
<reference evidence="10 11" key="1">
    <citation type="submission" date="2018-02" db="EMBL/GenBank/DDBJ databases">
        <title>Complete genome of the streamlined marine actinobacterium Pontimonas salivibrio CL-TW6 adapted to coastal planktonic lifestype.</title>
        <authorList>
            <person name="Cho B.C."/>
            <person name="Hardies S.C."/>
            <person name="Jang G.I."/>
            <person name="Hwang C.Y."/>
        </authorList>
    </citation>
    <scope>NUCLEOTIDE SEQUENCE [LARGE SCALE GENOMIC DNA]</scope>
    <source>
        <strain evidence="10 11">CL-TW6</strain>
    </source>
</reference>
<comment type="cofactor">
    <cofactor evidence="2">
        <name>Mg(2+)</name>
        <dbReference type="ChEBI" id="CHEBI:18420"/>
    </cofactor>
</comment>
<dbReference type="Pfam" id="PF02073">
    <property type="entry name" value="Peptidase_M29"/>
    <property type="match status" value="1"/>
</dbReference>
<accession>A0A2L2BRB2</accession>
<comment type="similarity">
    <text evidence="4">Belongs to the peptidase M29 family.</text>
</comment>
<dbReference type="PRINTS" id="PR00919">
    <property type="entry name" value="THERMOPTASE"/>
</dbReference>
<dbReference type="InterPro" id="IPR052170">
    <property type="entry name" value="M29_Exopeptidase"/>
</dbReference>
<keyword evidence="9" id="KW-0482">Metalloprotease</keyword>
<dbReference type="GO" id="GO:0046872">
    <property type="term" value="F:metal ion binding"/>
    <property type="evidence" value="ECO:0007669"/>
    <property type="project" value="UniProtKB-KW"/>
</dbReference>
<dbReference type="GO" id="GO:0008237">
    <property type="term" value="F:metallopeptidase activity"/>
    <property type="evidence" value="ECO:0007669"/>
    <property type="project" value="UniProtKB-KW"/>
</dbReference>
<proteinExistence type="inferred from homology"/>
<sequence>MSPDSRWADLARQLARGTQLSAGDKASIFMTDAGAMPAVEAFVEECYRCGAEPAVLLTTDEFDRAALRHLPDEVLHIAPGLELAAMEWSDVHVSFRSMVPPGPNLSPRRSALQRRGKGLVSQARWESTRWCLVRVPTPEWADFIGEDFSQVQEEFFAGTLADWDALSSQQSDLCEHLNSATWVRVTSTDTDLTFGVKGRSWVGFAGEANLPDGEVATAPLDDEVDGHITFPGTFWFAGVAISDLRLVFERGLVVSAEASEGADFVTTLLESDPGARRVGELGIGTNSLIRTFTGDLLIDEKIMGTMHLALGRAYPECGGINESSIHWDIVKDLRSQGGAVESDVGTLISGGAPGALLAPFAD</sequence>
<dbReference type="InterPro" id="IPR000787">
    <property type="entry name" value="Peptidase_M29"/>
</dbReference>
<evidence type="ECO:0000256" key="4">
    <source>
        <dbReference type="ARBA" id="ARBA00008236"/>
    </source>
</evidence>